<dbReference type="GO" id="GO:0008270">
    <property type="term" value="F:zinc ion binding"/>
    <property type="evidence" value="ECO:0007669"/>
    <property type="project" value="UniProtKB-KW"/>
</dbReference>
<dbReference type="AlphaFoldDB" id="A0AAD7WKX7"/>
<dbReference type="InterPro" id="IPR017907">
    <property type="entry name" value="Znf_RING_CS"/>
</dbReference>
<feature type="domain" description="B box-type" evidence="11">
    <location>
        <begin position="201"/>
        <end position="241"/>
    </location>
</feature>
<evidence type="ECO:0000256" key="9">
    <source>
        <dbReference type="SAM" id="Coils"/>
    </source>
</evidence>
<dbReference type="Pfam" id="PF00643">
    <property type="entry name" value="zf-B_box"/>
    <property type="match status" value="1"/>
</dbReference>
<dbReference type="Gene3D" id="2.120.10.30">
    <property type="entry name" value="TolB, C-terminal domain"/>
    <property type="match status" value="1"/>
</dbReference>
<evidence type="ECO:0000313" key="13">
    <source>
        <dbReference type="Proteomes" id="UP001221898"/>
    </source>
</evidence>
<dbReference type="GO" id="GO:0061630">
    <property type="term" value="F:ubiquitin protein ligase activity"/>
    <property type="evidence" value="ECO:0007669"/>
    <property type="project" value="UniProtKB-EC"/>
</dbReference>
<evidence type="ECO:0000259" key="10">
    <source>
        <dbReference type="PROSITE" id="PS50089"/>
    </source>
</evidence>
<dbReference type="InterPro" id="IPR013083">
    <property type="entry name" value="Znf_RING/FYVE/PHD"/>
</dbReference>
<evidence type="ECO:0000256" key="5">
    <source>
        <dbReference type="ARBA" id="ARBA00022723"/>
    </source>
</evidence>
<keyword evidence="4" id="KW-0597">Phosphoprotein</keyword>
<organism evidence="12 13">
    <name type="scientific">Aldrovandia affinis</name>
    <dbReference type="NCBI Taxonomy" id="143900"/>
    <lineage>
        <taxon>Eukaryota</taxon>
        <taxon>Metazoa</taxon>
        <taxon>Chordata</taxon>
        <taxon>Craniata</taxon>
        <taxon>Vertebrata</taxon>
        <taxon>Euteleostomi</taxon>
        <taxon>Actinopterygii</taxon>
        <taxon>Neopterygii</taxon>
        <taxon>Teleostei</taxon>
        <taxon>Notacanthiformes</taxon>
        <taxon>Halosauridae</taxon>
        <taxon>Aldrovandia</taxon>
    </lineage>
</organism>
<proteinExistence type="inferred from homology"/>
<evidence type="ECO:0000313" key="12">
    <source>
        <dbReference type="EMBL" id="KAJ8399839.1"/>
    </source>
</evidence>
<feature type="domain" description="RING-type" evidence="10">
    <location>
        <begin position="64"/>
        <end position="105"/>
    </location>
</feature>
<dbReference type="PANTHER" id="PTHR25462">
    <property type="entry name" value="BONUS, ISOFORM C-RELATED"/>
    <property type="match status" value="1"/>
</dbReference>
<sequence>MLRKRNLKCLFTLEQVVTGTRKKLQDDNAALNNTYLSFLETGTKTMAVCNTQISQQIEEEFLQCKVCFEVYRTPRTLSCLHSFCEPCLEQMLDKQKGTVTCPECRTVNDLQGCVRNAKASFFINSLLDLFHSKTTKQTACSLCPALGKSAVPASSRCLDCADFLCESCAQGHCLSKLTLGHRVVSLEDYVSGCYDEEARSKQERHCQSHQEPLRYYCSSCSISICRDCRMLEHFSHQVLSLAQATTARRSQLEELISSLDGNVRILSQHEQEVDSAIQQLKEAENVIKDQLSEHISVVMEQLFAQRDEVCNELSIFIEQQEQKYISIKKDLQGHINSAHDTKDFSTQVMQKGKDYEILDLEGTIQSQIERLQKVQIPDIEIKTPVLMIKEDLSIDISRSRLYKVPDDEDDDIVQVCNLRGSHNEYTITAYQNEYVIVSEGPSCSLSLYDPRGMLVDRVKPSYDGKFVFLAVNSREEFIICDTMKKCVIVLSRAGEIMNICSSADSFSFNPKSVCVDKWDNIYVVDGKRIMMLSPRGDFVERAAVRQRVLT</sequence>
<dbReference type="SUPFAM" id="SSF57850">
    <property type="entry name" value="RING/U-box"/>
    <property type="match status" value="1"/>
</dbReference>
<dbReference type="InterPro" id="IPR000315">
    <property type="entry name" value="Znf_B-box"/>
</dbReference>
<keyword evidence="9" id="KW-0175">Coiled coil</keyword>
<comment type="catalytic activity">
    <reaction evidence="1">
        <text>S-ubiquitinyl-[E2 ubiquitin-conjugating enzyme]-L-cysteine + [acceptor protein]-L-lysine = [E2 ubiquitin-conjugating enzyme]-L-cysteine + N(6)-ubiquitinyl-[acceptor protein]-L-lysine.</text>
        <dbReference type="EC" id="2.3.2.27"/>
    </reaction>
</comment>
<dbReference type="InterPro" id="IPR011042">
    <property type="entry name" value="6-blade_b-propeller_TolB-like"/>
</dbReference>
<comment type="caution">
    <text evidence="12">The sequence shown here is derived from an EMBL/GenBank/DDBJ whole genome shotgun (WGS) entry which is preliminary data.</text>
</comment>
<dbReference type="InterPro" id="IPR027370">
    <property type="entry name" value="Znf-RING_euk"/>
</dbReference>
<dbReference type="SUPFAM" id="SSF63829">
    <property type="entry name" value="Calcium-dependent phosphotriesterase"/>
    <property type="match status" value="1"/>
</dbReference>
<protein>
    <recommendedName>
        <fullName evidence="3">RING-type E3 ubiquitin transferase</fullName>
        <ecNumber evidence="3">2.3.2.27</ecNumber>
    </recommendedName>
</protein>
<name>A0AAD7WKX7_9TELE</name>
<dbReference type="CDD" id="cd19810">
    <property type="entry name" value="Bbox1_TRIM56_C-V"/>
    <property type="match status" value="1"/>
</dbReference>
<evidence type="ECO:0000256" key="1">
    <source>
        <dbReference type="ARBA" id="ARBA00000900"/>
    </source>
</evidence>
<dbReference type="InterPro" id="IPR047153">
    <property type="entry name" value="TRIM45/56/19-like"/>
</dbReference>
<evidence type="ECO:0000259" key="11">
    <source>
        <dbReference type="PROSITE" id="PS50119"/>
    </source>
</evidence>
<keyword evidence="7" id="KW-0862">Zinc</keyword>
<keyword evidence="6 8" id="KW-0863">Zinc-finger</keyword>
<evidence type="ECO:0000256" key="6">
    <source>
        <dbReference type="ARBA" id="ARBA00022771"/>
    </source>
</evidence>
<accession>A0AAD7WKX7</accession>
<evidence type="ECO:0000256" key="8">
    <source>
        <dbReference type="PROSITE-ProRule" id="PRU00024"/>
    </source>
</evidence>
<dbReference type="Proteomes" id="UP001221898">
    <property type="component" value="Unassembled WGS sequence"/>
</dbReference>
<dbReference type="Pfam" id="PF13445">
    <property type="entry name" value="zf-RING_UBOX"/>
    <property type="match status" value="1"/>
</dbReference>
<feature type="domain" description="B box-type" evidence="11">
    <location>
        <begin position="135"/>
        <end position="186"/>
    </location>
</feature>
<dbReference type="Gene3D" id="3.30.160.60">
    <property type="entry name" value="Classic Zinc Finger"/>
    <property type="match status" value="1"/>
</dbReference>
<reference evidence="12" key="1">
    <citation type="journal article" date="2023" name="Science">
        <title>Genome structures resolve the early diversification of teleost fishes.</title>
        <authorList>
            <person name="Parey E."/>
            <person name="Louis A."/>
            <person name="Montfort J."/>
            <person name="Bouchez O."/>
            <person name="Roques C."/>
            <person name="Iampietro C."/>
            <person name="Lluch J."/>
            <person name="Castinel A."/>
            <person name="Donnadieu C."/>
            <person name="Desvignes T."/>
            <person name="Floi Bucao C."/>
            <person name="Jouanno E."/>
            <person name="Wen M."/>
            <person name="Mejri S."/>
            <person name="Dirks R."/>
            <person name="Jansen H."/>
            <person name="Henkel C."/>
            <person name="Chen W.J."/>
            <person name="Zahm M."/>
            <person name="Cabau C."/>
            <person name="Klopp C."/>
            <person name="Thompson A.W."/>
            <person name="Robinson-Rechavi M."/>
            <person name="Braasch I."/>
            <person name="Lecointre G."/>
            <person name="Bobe J."/>
            <person name="Postlethwait J.H."/>
            <person name="Berthelot C."/>
            <person name="Roest Crollius H."/>
            <person name="Guiguen Y."/>
        </authorList>
    </citation>
    <scope>NUCLEOTIDE SEQUENCE</scope>
    <source>
        <strain evidence="12">NC1722</strain>
    </source>
</reference>
<dbReference type="EC" id="2.3.2.27" evidence="3"/>
<evidence type="ECO:0000256" key="4">
    <source>
        <dbReference type="ARBA" id="ARBA00022553"/>
    </source>
</evidence>
<dbReference type="GO" id="GO:0006513">
    <property type="term" value="P:protein monoubiquitination"/>
    <property type="evidence" value="ECO:0007669"/>
    <property type="project" value="TreeGrafter"/>
</dbReference>
<dbReference type="PROSITE" id="PS50089">
    <property type="entry name" value="ZF_RING_2"/>
    <property type="match status" value="1"/>
</dbReference>
<evidence type="ECO:0000256" key="3">
    <source>
        <dbReference type="ARBA" id="ARBA00012483"/>
    </source>
</evidence>
<keyword evidence="13" id="KW-1185">Reference proteome</keyword>
<comment type="similarity">
    <text evidence="2">Belongs to the TRIM/RBCC family.</text>
</comment>
<feature type="coiled-coil region" evidence="9">
    <location>
        <begin position="266"/>
        <end position="293"/>
    </location>
</feature>
<dbReference type="PANTHER" id="PTHR25462:SF229">
    <property type="entry name" value="TRANSCRIPTION INTERMEDIARY FACTOR 1-BETA"/>
    <property type="match status" value="1"/>
</dbReference>
<dbReference type="PROSITE" id="PS00518">
    <property type="entry name" value="ZF_RING_1"/>
    <property type="match status" value="1"/>
</dbReference>
<dbReference type="Gene3D" id="3.30.40.10">
    <property type="entry name" value="Zinc/RING finger domain, C3HC4 (zinc finger)"/>
    <property type="match status" value="1"/>
</dbReference>
<dbReference type="EMBL" id="JAINUG010000080">
    <property type="protein sequence ID" value="KAJ8399839.1"/>
    <property type="molecule type" value="Genomic_DNA"/>
</dbReference>
<evidence type="ECO:0000256" key="2">
    <source>
        <dbReference type="ARBA" id="ARBA00008518"/>
    </source>
</evidence>
<dbReference type="SUPFAM" id="SSF57845">
    <property type="entry name" value="B-box zinc-binding domain"/>
    <property type="match status" value="1"/>
</dbReference>
<dbReference type="SMART" id="SM00184">
    <property type="entry name" value="RING"/>
    <property type="match status" value="1"/>
</dbReference>
<dbReference type="InterPro" id="IPR001841">
    <property type="entry name" value="Znf_RING"/>
</dbReference>
<evidence type="ECO:0000256" key="7">
    <source>
        <dbReference type="ARBA" id="ARBA00022833"/>
    </source>
</evidence>
<keyword evidence="5" id="KW-0479">Metal-binding</keyword>
<dbReference type="PROSITE" id="PS50119">
    <property type="entry name" value="ZF_BBOX"/>
    <property type="match status" value="2"/>
</dbReference>
<gene>
    <name evidence="12" type="ORF">AAFF_G00405690</name>
</gene>
<dbReference type="SMART" id="SM00336">
    <property type="entry name" value="BBOX"/>
    <property type="match status" value="2"/>
</dbReference>